<dbReference type="Proteomes" id="UP000070531">
    <property type="component" value="Unassembled WGS sequence"/>
</dbReference>
<evidence type="ECO:0000313" key="1">
    <source>
        <dbReference type="EMBL" id="KXB77321.1"/>
    </source>
</evidence>
<comment type="caution">
    <text evidence="1">The sequence shown here is derived from an EMBL/GenBank/DDBJ whole genome shotgun (WGS) entry which is preliminary data.</text>
</comment>
<organism evidence="1">
    <name type="scientific">Prevotella amnii</name>
    <dbReference type="NCBI Taxonomy" id="419005"/>
    <lineage>
        <taxon>Bacteria</taxon>
        <taxon>Pseudomonadati</taxon>
        <taxon>Bacteroidota</taxon>
        <taxon>Bacteroidia</taxon>
        <taxon>Bacteroidales</taxon>
        <taxon>Prevotellaceae</taxon>
        <taxon>Prevotella</taxon>
    </lineage>
</organism>
<sequence>MYLIKIEPPRILSKKTYPYLYKKHLLVFIKKIIMTQNNKKNITNAT</sequence>
<gene>
    <name evidence="1" type="ORF">HMPREF1860_01491</name>
</gene>
<evidence type="ECO:0000313" key="2">
    <source>
        <dbReference type="Proteomes" id="UP000070531"/>
    </source>
</evidence>
<proteinExistence type="predicted"/>
<name>A0A134BBJ9_9BACT</name>
<dbReference type="AlphaFoldDB" id="A0A134BBJ9"/>
<accession>A0A134BBJ9</accession>
<dbReference type="PATRIC" id="fig|419005.5.peg.1495"/>
<dbReference type="EMBL" id="LSDL01000074">
    <property type="protein sequence ID" value="KXB77321.1"/>
    <property type="molecule type" value="Genomic_DNA"/>
</dbReference>
<protein>
    <submittedName>
        <fullName evidence="1">Uncharacterized protein</fullName>
    </submittedName>
</protein>
<reference evidence="1 2" key="1">
    <citation type="submission" date="2016-01" db="EMBL/GenBank/DDBJ databases">
        <authorList>
            <person name="Oliw E.H."/>
        </authorList>
    </citation>
    <scope>NUCLEOTIDE SEQUENCE [LARGE SCALE GENOMIC DNA]</scope>
    <source>
        <strain evidence="1 2">DNF00307</strain>
    </source>
</reference>